<gene>
    <name evidence="1" type="ORF">GCM10009332_14930</name>
</gene>
<dbReference type="InterPro" id="IPR013078">
    <property type="entry name" value="His_Pase_superF_clade-1"/>
</dbReference>
<dbReference type="InterPro" id="IPR029033">
    <property type="entry name" value="His_PPase_superfam"/>
</dbReference>
<dbReference type="Pfam" id="PF00300">
    <property type="entry name" value="His_Phos_1"/>
    <property type="match status" value="1"/>
</dbReference>
<reference evidence="1" key="1">
    <citation type="journal article" date="2014" name="Int. J. Syst. Evol. Microbiol.">
        <title>Complete genome sequence of Corynebacterium casei LMG S-19264T (=DSM 44701T), isolated from a smear-ripened cheese.</title>
        <authorList>
            <consortium name="US DOE Joint Genome Institute (JGI-PGF)"/>
            <person name="Walter F."/>
            <person name="Albersmeier A."/>
            <person name="Kalinowski J."/>
            <person name="Ruckert C."/>
        </authorList>
    </citation>
    <scope>NUCLEOTIDE SEQUENCE</scope>
    <source>
        <strain evidence="1">JCM 30804</strain>
    </source>
</reference>
<dbReference type="EMBL" id="BMPZ01000003">
    <property type="protein sequence ID" value="GGI78566.1"/>
    <property type="molecule type" value="Genomic_DNA"/>
</dbReference>
<protein>
    <submittedName>
        <fullName evidence="1">Phosphoglycerate mutase</fullName>
    </submittedName>
</protein>
<dbReference type="SUPFAM" id="SSF53254">
    <property type="entry name" value="Phosphoglycerate mutase-like"/>
    <property type="match status" value="1"/>
</dbReference>
<evidence type="ECO:0000313" key="1">
    <source>
        <dbReference type="EMBL" id="GGI78566.1"/>
    </source>
</evidence>
<accession>A0A917JRD2</accession>
<proteinExistence type="predicted"/>
<name>A0A917JRD2_9GAMM</name>
<dbReference type="Gene3D" id="3.40.50.1240">
    <property type="entry name" value="Phosphoglycerate mutase-like"/>
    <property type="match status" value="1"/>
</dbReference>
<organism evidence="1 2">
    <name type="scientific">Shewanella gelidii</name>
    <dbReference type="NCBI Taxonomy" id="1642821"/>
    <lineage>
        <taxon>Bacteria</taxon>
        <taxon>Pseudomonadati</taxon>
        <taxon>Pseudomonadota</taxon>
        <taxon>Gammaproteobacteria</taxon>
        <taxon>Alteromonadales</taxon>
        <taxon>Shewanellaceae</taxon>
        <taxon>Shewanella</taxon>
    </lineage>
</organism>
<reference evidence="1" key="2">
    <citation type="submission" date="2020-09" db="EMBL/GenBank/DDBJ databases">
        <authorList>
            <person name="Sun Q."/>
            <person name="Ohkuma M."/>
        </authorList>
    </citation>
    <scope>NUCLEOTIDE SEQUENCE</scope>
    <source>
        <strain evidence="1">JCM 30804</strain>
    </source>
</reference>
<evidence type="ECO:0000313" key="2">
    <source>
        <dbReference type="Proteomes" id="UP000613743"/>
    </source>
</evidence>
<keyword evidence="2" id="KW-1185">Reference proteome</keyword>
<comment type="caution">
    <text evidence="1">The sequence shown here is derived from an EMBL/GenBank/DDBJ whole genome shotgun (WGS) entry which is preliminary data.</text>
</comment>
<sequence>MTSLNLQANEQQIFVVRHVEKLKGKDPELSMAGQKRARALAALMANQPINMLIATQFKRTQQTLEPLAQAKLLNLTIVAAQRPLIHHVAQTINMAKSSSGSVIIAGHSNTVPMILTALGIKQPIELTESDYGDLFLLNLKDDQLISWKRSHFGDAPTLKQIQNVR</sequence>
<dbReference type="Proteomes" id="UP000613743">
    <property type="component" value="Unassembled WGS sequence"/>
</dbReference>
<dbReference type="AlphaFoldDB" id="A0A917JRD2"/>
<dbReference type="CDD" id="cd07040">
    <property type="entry name" value="HP"/>
    <property type="match status" value="1"/>
</dbReference>